<dbReference type="AlphaFoldDB" id="A0A811G4G4"/>
<comment type="caution">
    <text evidence="1">The sequence shown here is derived from an EMBL/GenBank/DDBJ whole genome shotgun (WGS) entry which is preliminary data.</text>
</comment>
<reference evidence="1 2" key="1">
    <citation type="submission" date="2020-02" db="EMBL/GenBank/DDBJ databases">
        <authorList>
            <person name="Brisse S."/>
        </authorList>
    </citation>
    <scope>NUCLEOTIDE SEQUENCE [LARGE SCALE GENOMIC DNA]</scope>
    <source>
        <strain evidence="1">CIP107547</strain>
    </source>
</reference>
<gene>
    <name evidence="1" type="ORF">CIP107547_00336</name>
</gene>
<proteinExistence type="predicted"/>
<name>A0A811G4G4_CORDP</name>
<accession>A0A811G4G4</accession>
<dbReference type="Proteomes" id="UP000480222">
    <property type="component" value="Unassembled WGS sequence"/>
</dbReference>
<sequence length="44" mass="4592">MESDLAGLVGHGFDRAVGRPASDLVCAGVADLRLIRGVLWVDAL</sequence>
<evidence type="ECO:0000313" key="1">
    <source>
        <dbReference type="EMBL" id="CAB0582965.1"/>
    </source>
</evidence>
<dbReference type="EMBL" id="CADDAV010000002">
    <property type="protein sequence ID" value="CAB0582965.1"/>
    <property type="molecule type" value="Genomic_DNA"/>
</dbReference>
<protein>
    <submittedName>
        <fullName evidence="1">Uncharacterized protein</fullName>
    </submittedName>
</protein>
<organism evidence="1 2">
    <name type="scientific">Corynebacterium diphtheriae</name>
    <dbReference type="NCBI Taxonomy" id="1717"/>
    <lineage>
        <taxon>Bacteria</taxon>
        <taxon>Bacillati</taxon>
        <taxon>Actinomycetota</taxon>
        <taxon>Actinomycetes</taxon>
        <taxon>Mycobacteriales</taxon>
        <taxon>Corynebacteriaceae</taxon>
        <taxon>Corynebacterium</taxon>
    </lineage>
</organism>
<evidence type="ECO:0000313" key="2">
    <source>
        <dbReference type="Proteomes" id="UP000480222"/>
    </source>
</evidence>